<sequence>IQRIQANRPETIQTLLKYEKRPGQAQRFFARINKDFRWPSSMPEYLRKSAFYDIAEDGPDFDAEVGFNIIFFYNALDRGEFIGHENEWVTVYKQKVLECGQRYDDDKLTSVLDAMPSAVQIPVDQTRLPRGPPTKMVTVHRTNNGAPHTILPHYVKKTLGRKGWSTLKATAVGYGEPTEQHFASQMFEVSIGDNYNWSKWVQAKIGVWDIYAEDESRLTGFMITCA</sequence>
<evidence type="ECO:0000313" key="2">
    <source>
        <dbReference type="Proteomes" id="UP000789375"/>
    </source>
</evidence>
<proteinExistence type="predicted"/>
<comment type="caution">
    <text evidence="1">The sequence shown here is derived from an EMBL/GenBank/DDBJ whole genome shotgun (WGS) entry which is preliminary data.</text>
</comment>
<accession>A0A9N8W8R9</accession>
<protein>
    <submittedName>
        <fullName evidence="1">9289_t:CDS:1</fullName>
    </submittedName>
</protein>
<reference evidence="1" key="1">
    <citation type="submission" date="2021-06" db="EMBL/GenBank/DDBJ databases">
        <authorList>
            <person name="Kallberg Y."/>
            <person name="Tangrot J."/>
            <person name="Rosling A."/>
        </authorList>
    </citation>
    <scope>NUCLEOTIDE SEQUENCE</scope>
    <source>
        <strain evidence="1">87-6 pot B 2015</strain>
    </source>
</reference>
<keyword evidence="2" id="KW-1185">Reference proteome</keyword>
<dbReference type="Proteomes" id="UP000789375">
    <property type="component" value="Unassembled WGS sequence"/>
</dbReference>
<name>A0A9N8W8R9_FUNMO</name>
<dbReference type="AlphaFoldDB" id="A0A9N8W8R9"/>
<feature type="non-terminal residue" evidence="1">
    <location>
        <position position="1"/>
    </location>
</feature>
<evidence type="ECO:0000313" key="1">
    <source>
        <dbReference type="EMBL" id="CAG8476133.1"/>
    </source>
</evidence>
<organism evidence="1 2">
    <name type="scientific">Funneliformis mosseae</name>
    <name type="common">Endomycorrhizal fungus</name>
    <name type="synonym">Glomus mosseae</name>
    <dbReference type="NCBI Taxonomy" id="27381"/>
    <lineage>
        <taxon>Eukaryota</taxon>
        <taxon>Fungi</taxon>
        <taxon>Fungi incertae sedis</taxon>
        <taxon>Mucoromycota</taxon>
        <taxon>Glomeromycotina</taxon>
        <taxon>Glomeromycetes</taxon>
        <taxon>Glomerales</taxon>
        <taxon>Glomeraceae</taxon>
        <taxon>Funneliformis</taxon>
    </lineage>
</organism>
<gene>
    <name evidence="1" type="ORF">FMOSSE_LOCUS2767</name>
</gene>
<dbReference type="EMBL" id="CAJVPP010000376">
    <property type="protein sequence ID" value="CAG8476133.1"/>
    <property type="molecule type" value="Genomic_DNA"/>
</dbReference>